<keyword evidence="5" id="KW-1185">Reference proteome</keyword>
<keyword evidence="2" id="KW-0597">Phosphoprotein</keyword>
<dbReference type="GO" id="GO:0031177">
    <property type="term" value="F:phosphopantetheine binding"/>
    <property type="evidence" value="ECO:0007669"/>
    <property type="project" value="InterPro"/>
</dbReference>
<sequence length="1055" mass="117880">MAAQPRYGQRLLPVLTDEIARSEPQAPVASRTKTVDPVDGFIDISYADFARAIDRCAWWLEWHLGKSKTSETIAYVGPNDFRYSIMAVGANKAGYKVLFTSPRNSLEGHLSLFKATGCTSFLYARSMRVDDILEESKLRSLVVPELEELLHATSVPHYPFDEDFESARDKPFFVLHTSGSTGLPKPIVVKHGLFATCDTVNSLEPVGGLKPLAWIFKNARVVMVMPAFHAAGMIMMGFSVYMRAVLIYGPPGRPVNADMTAALVRNSKPNGIFVAPSILEDMSKTPEFLDALGEIDFISYGGGPLSQEAGDILQTKSTVCNFIGSTEMFLLPSLEHKSRKDWRYQHFHPTAGVSLKPREGGLAELVIVRKENTPFHQGLFYTFPDAVEYPMKDLYTPHPTVPDLWLYSGRADDLVVLSNGEKINPLDIEEAISNHPDIRSALVVGQAQFQPALLVELQPHSSLWDKEDAERVEAIWPIVEQTNSEAASYAKLSKDRIMFTKRDKSFLRAPKGTIQRQQTNKFFAEEIEQLYEGVEELPAATMNVENKPRLAQSLRDLLISITKLDEFADDDDLFTLGMDSLMVIALLNSLKSGLRDVAGVDKSLSTTLIYRNPTLARLTNAVWTLLHPEQEIKNGDLQSRSSKLESLLDRYSANLPSRDSIPATPRENIVVALTGSTGSLGSYLLDALLNSKRVQKIYCLNRSASASERQKQSNVERGLRAKWTSERVEFLLTDFSKPRFGLSQERYSQLLDETTDFIHNAWQVDFNLPVESFEKVHIQGVRSLIDFSIQSAHSTRLYFISSISTVMNWAALYKGSVPEETITDFNVPEEMGYGESKYIGERLLDRAHRISRIPSTVCRVGQVGGPVEKRMGMWNKQEWLPTIIASSKYLRALPSSLPGAFSQVDWLPVDTLARIVLELIDPEETNVDEKTPNMEHNAASVYHLVNPNKASWDILIPTVQAHLAEASSSDIDIVPVEKWLALLRESAQSTGAEKAHENPGVKLLEFFEAAHQAGESGRATSVLQTGKTTAKSATLNKLEPVNPDWMKIWLEQWKF</sequence>
<dbReference type="Pfam" id="PF07993">
    <property type="entry name" value="NAD_binding_4"/>
    <property type="match status" value="1"/>
</dbReference>
<evidence type="ECO:0000256" key="2">
    <source>
        <dbReference type="ARBA" id="ARBA00022553"/>
    </source>
</evidence>
<evidence type="ECO:0000313" key="5">
    <source>
        <dbReference type="Proteomes" id="UP000076632"/>
    </source>
</evidence>
<dbReference type="AlphaFoldDB" id="A0A165IC16"/>
<dbReference type="PANTHER" id="PTHR43439:SF2">
    <property type="entry name" value="ENZYME, PUTATIVE (JCVI)-RELATED"/>
    <property type="match status" value="1"/>
</dbReference>
<protein>
    <submittedName>
        <fullName evidence="4">L-aminoadipate-semialdehyde dehydrogenase</fullName>
    </submittedName>
</protein>
<name>A0A165IC16_XYLHT</name>
<dbReference type="Pfam" id="PF00501">
    <property type="entry name" value="AMP-binding"/>
    <property type="match status" value="1"/>
</dbReference>
<dbReference type="InterPro" id="IPR020806">
    <property type="entry name" value="PKS_PP-bd"/>
</dbReference>
<organism evidence="4 5">
    <name type="scientific">Xylona heveae (strain CBS 132557 / TC161)</name>
    <dbReference type="NCBI Taxonomy" id="1328760"/>
    <lineage>
        <taxon>Eukaryota</taxon>
        <taxon>Fungi</taxon>
        <taxon>Dikarya</taxon>
        <taxon>Ascomycota</taxon>
        <taxon>Pezizomycotina</taxon>
        <taxon>Xylonomycetes</taxon>
        <taxon>Xylonales</taxon>
        <taxon>Xylonaceae</taxon>
        <taxon>Xylona</taxon>
    </lineage>
</organism>
<feature type="domain" description="Carrier" evidence="3">
    <location>
        <begin position="545"/>
        <end position="626"/>
    </location>
</feature>
<dbReference type="InterPro" id="IPR020845">
    <property type="entry name" value="AMP-binding_CS"/>
</dbReference>
<dbReference type="InterPro" id="IPR009081">
    <property type="entry name" value="PP-bd_ACP"/>
</dbReference>
<dbReference type="Gene3D" id="1.10.1200.10">
    <property type="entry name" value="ACP-like"/>
    <property type="match status" value="1"/>
</dbReference>
<dbReference type="SUPFAM" id="SSF51735">
    <property type="entry name" value="NAD(P)-binding Rossmann-fold domains"/>
    <property type="match status" value="1"/>
</dbReference>
<dbReference type="EMBL" id="KV407456">
    <property type="protein sequence ID" value="KZF24690.1"/>
    <property type="molecule type" value="Genomic_DNA"/>
</dbReference>
<dbReference type="GeneID" id="28894002"/>
<dbReference type="SUPFAM" id="SSF47336">
    <property type="entry name" value="ACP-like"/>
    <property type="match status" value="1"/>
</dbReference>
<dbReference type="PROSITE" id="PS00455">
    <property type="entry name" value="AMP_BINDING"/>
    <property type="match status" value="1"/>
</dbReference>
<dbReference type="OMA" id="REDWIYF"/>
<gene>
    <name evidence="4" type="ORF">L228DRAFT_102310</name>
</gene>
<dbReference type="PROSITE" id="PS00012">
    <property type="entry name" value="PHOSPHOPANTETHEINE"/>
    <property type="match status" value="1"/>
</dbReference>
<dbReference type="Pfam" id="PF00550">
    <property type="entry name" value="PP-binding"/>
    <property type="match status" value="1"/>
</dbReference>
<dbReference type="Pfam" id="PF23562">
    <property type="entry name" value="AMP-binding_C_3"/>
    <property type="match status" value="1"/>
</dbReference>
<dbReference type="STRING" id="1328760.A0A165IC16"/>
<dbReference type="Gene3D" id="3.40.50.720">
    <property type="entry name" value="NAD(P)-binding Rossmann-like Domain"/>
    <property type="match status" value="1"/>
</dbReference>
<evidence type="ECO:0000313" key="4">
    <source>
        <dbReference type="EMBL" id="KZF24690.1"/>
    </source>
</evidence>
<dbReference type="InterPro" id="IPR036291">
    <property type="entry name" value="NAD(P)-bd_dom_sf"/>
</dbReference>
<dbReference type="InterPro" id="IPR000873">
    <property type="entry name" value="AMP-dep_synth/lig_dom"/>
</dbReference>
<reference evidence="4 5" key="1">
    <citation type="journal article" date="2016" name="Fungal Biol.">
        <title>The genome of Xylona heveae provides a window into fungal endophytism.</title>
        <authorList>
            <person name="Gazis R."/>
            <person name="Kuo A."/>
            <person name="Riley R."/>
            <person name="LaButti K."/>
            <person name="Lipzen A."/>
            <person name="Lin J."/>
            <person name="Amirebrahimi M."/>
            <person name="Hesse C.N."/>
            <person name="Spatafora J.W."/>
            <person name="Henrissat B."/>
            <person name="Hainaut M."/>
            <person name="Grigoriev I.V."/>
            <person name="Hibbett D.S."/>
        </authorList>
    </citation>
    <scope>NUCLEOTIDE SEQUENCE [LARGE SCALE GENOMIC DNA]</scope>
    <source>
        <strain evidence="4 5">TC161</strain>
    </source>
</reference>
<dbReference type="InterPro" id="IPR045851">
    <property type="entry name" value="AMP-bd_C_sf"/>
</dbReference>
<dbReference type="SMART" id="SM00823">
    <property type="entry name" value="PKS_PP"/>
    <property type="match status" value="1"/>
</dbReference>
<dbReference type="InterPro" id="IPR042099">
    <property type="entry name" value="ANL_N_sf"/>
</dbReference>
<proteinExistence type="predicted"/>
<dbReference type="OrthoDB" id="429813at2759"/>
<dbReference type="Gene3D" id="3.40.50.12780">
    <property type="entry name" value="N-terminal domain of ligase-like"/>
    <property type="match status" value="1"/>
</dbReference>
<dbReference type="Gene3D" id="3.30.300.30">
    <property type="match status" value="1"/>
</dbReference>
<dbReference type="InterPro" id="IPR051414">
    <property type="entry name" value="Adenylate-forming_Reductase"/>
</dbReference>
<dbReference type="Proteomes" id="UP000076632">
    <property type="component" value="Unassembled WGS sequence"/>
</dbReference>
<dbReference type="SUPFAM" id="SSF56801">
    <property type="entry name" value="Acetyl-CoA synthetase-like"/>
    <property type="match status" value="1"/>
</dbReference>
<dbReference type="PANTHER" id="PTHR43439">
    <property type="entry name" value="PHENYLACETATE-COENZYME A LIGASE"/>
    <property type="match status" value="1"/>
</dbReference>
<dbReference type="RefSeq" id="XP_018190245.1">
    <property type="nucleotide sequence ID" value="XM_018328865.1"/>
</dbReference>
<dbReference type="InParanoid" id="A0A165IC16"/>
<dbReference type="PROSITE" id="PS50075">
    <property type="entry name" value="CARRIER"/>
    <property type="match status" value="1"/>
</dbReference>
<evidence type="ECO:0000256" key="1">
    <source>
        <dbReference type="ARBA" id="ARBA00022450"/>
    </source>
</evidence>
<dbReference type="InterPro" id="IPR036736">
    <property type="entry name" value="ACP-like_sf"/>
</dbReference>
<dbReference type="InterPro" id="IPR006162">
    <property type="entry name" value="Ppantetheine_attach_site"/>
</dbReference>
<dbReference type="InterPro" id="IPR013120">
    <property type="entry name" value="FAR_NAD-bd"/>
</dbReference>
<evidence type="ECO:0000259" key="3">
    <source>
        <dbReference type="PROSITE" id="PS50075"/>
    </source>
</evidence>
<keyword evidence="1" id="KW-0596">Phosphopantetheine</keyword>
<accession>A0A165IC16</accession>